<dbReference type="Pfam" id="PF01627">
    <property type="entry name" value="Hpt"/>
    <property type="match status" value="1"/>
</dbReference>
<dbReference type="SUPFAM" id="SSF47226">
    <property type="entry name" value="Histidine-containing phosphotransfer domain, HPT domain"/>
    <property type="match status" value="1"/>
</dbReference>
<evidence type="ECO:0000256" key="10">
    <source>
        <dbReference type="PROSITE-ProRule" id="PRU00110"/>
    </source>
</evidence>
<evidence type="ECO:0000256" key="4">
    <source>
        <dbReference type="ARBA" id="ARBA00022692"/>
    </source>
</evidence>
<dbReference type="SUPFAM" id="SSF52172">
    <property type="entry name" value="CheY-like"/>
    <property type="match status" value="1"/>
</dbReference>
<dbReference type="Pfam" id="PF00072">
    <property type="entry name" value="Response_reg"/>
    <property type="match status" value="1"/>
</dbReference>
<accession>A0A4Y9SRY6</accession>
<evidence type="ECO:0000256" key="11">
    <source>
        <dbReference type="PROSITE-ProRule" id="PRU00169"/>
    </source>
</evidence>
<feature type="domain" description="Response regulatory" evidence="13">
    <location>
        <begin position="17"/>
        <end position="137"/>
    </location>
</feature>
<dbReference type="OrthoDB" id="9179585at2"/>
<dbReference type="CDD" id="cd00088">
    <property type="entry name" value="HPT"/>
    <property type="match status" value="1"/>
</dbReference>
<evidence type="ECO:0000256" key="7">
    <source>
        <dbReference type="ARBA" id="ARBA00022989"/>
    </source>
</evidence>
<protein>
    <submittedName>
        <fullName evidence="15">Hybrid sensor histidine kinase/response regulator</fullName>
    </submittedName>
</protein>
<dbReference type="Proteomes" id="UP000298438">
    <property type="component" value="Unassembled WGS sequence"/>
</dbReference>
<dbReference type="EMBL" id="SPVF01000044">
    <property type="protein sequence ID" value="TFW27964.1"/>
    <property type="molecule type" value="Genomic_DNA"/>
</dbReference>
<feature type="modified residue" description="4-aspartylphosphate" evidence="11">
    <location>
        <position position="66"/>
    </location>
</feature>
<sequence>AHPQALTAGGSPMRRRRALLAEDNPVNVEVATAMLDSLGFDVHHAANGDAALQAVQAGGAEIVLMDCQMPVMDGFKATAEIRRYEQQQGRPRRLPIIAITANALQGDREACLAAGMDDYLSKPYSQQQLAAVIGRWIQMPVAATVHHGDYGEHAPAPQSAPAWPPHSEPDVTLHLHGLHDEGHDVHAASEAQDEHDPINPSALANIRALSSDRGNALVRKVVSAYVDDTPQHLEALRRAISGNDALRLRKEAHSLKSSSANVGAETLAQMCKEMEHLGRTETTEGAAGILTHMELEFQAVRHTLTAILEKEA</sequence>
<dbReference type="RefSeq" id="WP_135205763.1">
    <property type="nucleotide sequence ID" value="NZ_SPVF01000044.1"/>
</dbReference>
<evidence type="ECO:0000256" key="5">
    <source>
        <dbReference type="ARBA" id="ARBA00022741"/>
    </source>
</evidence>
<evidence type="ECO:0000259" key="14">
    <source>
        <dbReference type="PROSITE" id="PS50894"/>
    </source>
</evidence>
<feature type="modified residue" description="Phosphohistidine" evidence="10">
    <location>
        <position position="253"/>
    </location>
</feature>
<dbReference type="InterPro" id="IPR011006">
    <property type="entry name" value="CheY-like_superfamily"/>
</dbReference>
<dbReference type="SMART" id="SM00073">
    <property type="entry name" value="HPT"/>
    <property type="match status" value="1"/>
</dbReference>
<name>A0A4Y9SRY6_9BURK</name>
<dbReference type="GO" id="GO:0004672">
    <property type="term" value="F:protein kinase activity"/>
    <property type="evidence" value="ECO:0007669"/>
    <property type="project" value="UniProtKB-ARBA"/>
</dbReference>
<evidence type="ECO:0000313" key="15">
    <source>
        <dbReference type="EMBL" id="TFW27964.1"/>
    </source>
</evidence>
<feature type="domain" description="HPt" evidence="14">
    <location>
        <begin position="214"/>
        <end position="307"/>
    </location>
</feature>
<feature type="region of interest" description="Disordered" evidence="12">
    <location>
        <begin position="149"/>
        <end position="171"/>
    </location>
</feature>
<keyword evidence="9" id="KW-0472">Membrane</keyword>
<keyword evidence="16" id="KW-1185">Reference proteome</keyword>
<evidence type="ECO:0000256" key="9">
    <source>
        <dbReference type="ARBA" id="ARBA00023136"/>
    </source>
</evidence>
<dbReference type="PANTHER" id="PTHR45339">
    <property type="entry name" value="HYBRID SIGNAL TRANSDUCTION HISTIDINE KINASE J"/>
    <property type="match status" value="1"/>
</dbReference>
<keyword evidence="5" id="KW-0547">Nucleotide-binding</keyword>
<comment type="subcellular location">
    <subcellularLocation>
        <location evidence="1">Cell membrane</location>
        <topology evidence="1">Multi-pass membrane protein</topology>
    </subcellularLocation>
</comment>
<dbReference type="PROSITE" id="PS50110">
    <property type="entry name" value="RESPONSE_REGULATORY"/>
    <property type="match status" value="1"/>
</dbReference>
<dbReference type="InterPro" id="IPR001789">
    <property type="entry name" value="Sig_transdc_resp-reg_receiver"/>
</dbReference>
<keyword evidence="7" id="KW-1133">Transmembrane helix</keyword>
<feature type="non-terminal residue" evidence="15">
    <location>
        <position position="1"/>
    </location>
</feature>
<dbReference type="PANTHER" id="PTHR45339:SF1">
    <property type="entry name" value="HYBRID SIGNAL TRANSDUCTION HISTIDINE KINASE J"/>
    <property type="match status" value="1"/>
</dbReference>
<keyword evidence="2" id="KW-1003">Cell membrane</keyword>
<dbReference type="Gene3D" id="3.40.50.2300">
    <property type="match status" value="1"/>
</dbReference>
<dbReference type="SMART" id="SM00448">
    <property type="entry name" value="REC"/>
    <property type="match status" value="1"/>
</dbReference>
<keyword evidence="3 11" id="KW-0597">Phosphoprotein</keyword>
<evidence type="ECO:0000256" key="12">
    <source>
        <dbReference type="SAM" id="MobiDB-lite"/>
    </source>
</evidence>
<gene>
    <name evidence="15" type="ORF">E4L96_03070</name>
</gene>
<dbReference type="CDD" id="cd17546">
    <property type="entry name" value="REC_hyHK_CKI1_RcsC-like"/>
    <property type="match status" value="1"/>
</dbReference>
<comment type="caution">
    <text evidence="15">The sequence shown here is derived from an EMBL/GenBank/DDBJ whole genome shotgun (WGS) entry which is preliminary data.</text>
</comment>
<evidence type="ECO:0000313" key="16">
    <source>
        <dbReference type="Proteomes" id="UP000298438"/>
    </source>
</evidence>
<dbReference type="Gene3D" id="1.20.120.160">
    <property type="entry name" value="HPT domain"/>
    <property type="match status" value="1"/>
</dbReference>
<keyword evidence="8" id="KW-0902">Two-component regulatory system</keyword>
<reference evidence="15 16" key="1">
    <citation type="submission" date="2019-03" db="EMBL/GenBank/DDBJ databases">
        <title>Draft Genome Sequence of Massilia arenosa sp. nov., a Novel Massilia Species Isolated from a Sandy-loam Maize Soil.</title>
        <authorList>
            <person name="Raths R."/>
            <person name="Peta V."/>
            <person name="Bucking H."/>
        </authorList>
    </citation>
    <scope>NUCLEOTIDE SEQUENCE [LARGE SCALE GENOMIC DNA]</scope>
    <source>
        <strain evidence="15 16">MC02</strain>
    </source>
</reference>
<keyword evidence="6" id="KW-0067">ATP-binding</keyword>
<evidence type="ECO:0000259" key="13">
    <source>
        <dbReference type="PROSITE" id="PS50110"/>
    </source>
</evidence>
<evidence type="ECO:0000256" key="1">
    <source>
        <dbReference type="ARBA" id="ARBA00004651"/>
    </source>
</evidence>
<keyword evidence="15" id="KW-0808">Transferase</keyword>
<evidence type="ECO:0000256" key="2">
    <source>
        <dbReference type="ARBA" id="ARBA00022475"/>
    </source>
</evidence>
<dbReference type="InterPro" id="IPR036641">
    <property type="entry name" value="HPT_dom_sf"/>
</dbReference>
<proteinExistence type="predicted"/>
<organism evidence="15 16">
    <name type="scientific">Zemynaea arenosa</name>
    <dbReference type="NCBI Taxonomy" id="2561931"/>
    <lineage>
        <taxon>Bacteria</taxon>
        <taxon>Pseudomonadati</taxon>
        <taxon>Pseudomonadota</taxon>
        <taxon>Betaproteobacteria</taxon>
        <taxon>Burkholderiales</taxon>
        <taxon>Oxalobacteraceae</taxon>
        <taxon>Telluria group</taxon>
        <taxon>Zemynaea</taxon>
    </lineage>
</organism>
<evidence type="ECO:0000256" key="6">
    <source>
        <dbReference type="ARBA" id="ARBA00022840"/>
    </source>
</evidence>
<dbReference type="GO" id="GO:0000160">
    <property type="term" value="P:phosphorelay signal transduction system"/>
    <property type="evidence" value="ECO:0007669"/>
    <property type="project" value="UniProtKB-KW"/>
</dbReference>
<keyword evidence="15" id="KW-0418">Kinase</keyword>
<evidence type="ECO:0000256" key="8">
    <source>
        <dbReference type="ARBA" id="ARBA00023012"/>
    </source>
</evidence>
<dbReference type="AlphaFoldDB" id="A0A4Y9SRY6"/>
<evidence type="ECO:0000256" key="3">
    <source>
        <dbReference type="ARBA" id="ARBA00022553"/>
    </source>
</evidence>
<dbReference type="GO" id="GO:0005886">
    <property type="term" value="C:plasma membrane"/>
    <property type="evidence" value="ECO:0007669"/>
    <property type="project" value="UniProtKB-SubCell"/>
</dbReference>
<dbReference type="PROSITE" id="PS50894">
    <property type="entry name" value="HPT"/>
    <property type="match status" value="1"/>
</dbReference>
<keyword evidence="4" id="KW-0812">Transmembrane</keyword>
<dbReference type="InterPro" id="IPR008207">
    <property type="entry name" value="Sig_transdc_His_kin_Hpt_dom"/>
</dbReference>
<dbReference type="GO" id="GO:0005524">
    <property type="term" value="F:ATP binding"/>
    <property type="evidence" value="ECO:0007669"/>
    <property type="project" value="UniProtKB-KW"/>
</dbReference>